<dbReference type="Proteomes" id="UP000523007">
    <property type="component" value="Unassembled WGS sequence"/>
</dbReference>
<dbReference type="EMBL" id="JACHJT010000001">
    <property type="protein sequence ID" value="MBB4930195.1"/>
    <property type="molecule type" value="Genomic_DNA"/>
</dbReference>
<evidence type="ECO:0000259" key="2">
    <source>
        <dbReference type="PROSITE" id="PS51099"/>
    </source>
</evidence>
<dbReference type="GO" id="GO:0008982">
    <property type="term" value="F:protein-N(PI)-phosphohistidine-sugar phosphotransferase activity"/>
    <property type="evidence" value="ECO:0007669"/>
    <property type="project" value="InterPro"/>
</dbReference>
<comment type="caution">
    <text evidence="3">The sequence shown here is derived from an EMBL/GenBank/DDBJ whole genome shotgun (WGS) entry which is preliminary data.</text>
</comment>
<dbReference type="SUPFAM" id="SSF52794">
    <property type="entry name" value="PTS system IIB component-like"/>
    <property type="match status" value="1"/>
</dbReference>
<keyword evidence="4" id="KW-1185">Reference proteome</keyword>
<dbReference type="InterPro" id="IPR036095">
    <property type="entry name" value="PTS_EIIB-like_sf"/>
</dbReference>
<protein>
    <submittedName>
        <fullName evidence="3">PTS system ascorbate-specific IIB component</fullName>
    </submittedName>
</protein>
<feature type="domain" description="PTS EIIB type-2" evidence="2">
    <location>
        <begin position="1"/>
        <end position="91"/>
    </location>
</feature>
<proteinExistence type="predicted"/>
<dbReference type="GO" id="GO:0009401">
    <property type="term" value="P:phosphoenolpyruvate-dependent sugar phosphotransferase system"/>
    <property type="evidence" value="ECO:0007669"/>
    <property type="project" value="InterPro"/>
</dbReference>
<dbReference type="InterPro" id="IPR003501">
    <property type="entry name" value="PTS_EIIB_2/3"/>
</dbReference>
<evidence type="ECO:0000313" key="4">
    <source>
        <dbReference type="Proteomes" id="UP000523007"/>
    </source>
</evidence>
<name>A0A7W7W204_9ACTN</name>
<dbReference type="InterPro" id="IPR013011">
    <property type="entry name" value="PTS_EIIB_2"/>
</dbReference>
<reference evidence="3 4" key="1">
    <citation type="submission" date="2020-08" db="EMBL/GenBank/DDBJ databases">
        <title>Sequencing the genomes of 1000 actinobacteria strains.</title>
        <authorList>
            <person name="Klenk H.-P."/>
        </authorList>
    </citation>
    <scope>NUCLEOTIDE SEQUENCE [LARGE SCALE GENOMIC DNA]</scope>
    <source>
        <strain evidence="3 4">DSM 102030</strain>
    </source>
</reference>
<gene>
    <name evidence="3" type="ORF">F4561_001015</name>
</gene>
<organism evidence="3 4">
    <name type="scientific">Lipingzhangella halophila</name>
    <dbReference type="NCBI Taxonomy" id="1783352"/>
    <lineage>
        <taxon>Bacteria</taxon>
        <taxon>Bacillati</taxon>
        <taxon>Actinomycetota</taxon>
        <taxon>Actinomycetes</taxon>
        <taxon>Streptosporangiales</taxon>
        <taxon>Nocardiopsidaceae</taxon>
        <taxon>Lipingzhangella</taxon>
    </lineage>
</organism>
<evidence type="ECO:0000313" key="3">
    <source>
        <dbReference type="EMBL" id="MBB4930195.1"/>
    </source>
</evidence>
<dbReference type="PROSITE" id="PS51099">
    <property type="entry name" value="PTS_EIIB_TYPE_2"/>
    <property type="match status" value="1"/>
</dbReference>
<dbReference type="CDD" id="cd05563">
    <property type="entry name" value="PTS_IIB_ascorbate"/>
    <property type="match status" value="1"/>
</dbReference>
<sequence>MRILAVCGMGVGTSVLLKVNTERAIRELDLDAYVEVADIGAARGAVKEADIVLTSAELAAQLGETGVPVVVVDNFVDSDEIRTKLGAAVEG</sequence>
<dbReference type="Gene3D" id="3.40.50.2300">
    <property type="match status" value="1"/>
</dbReference>
<evidence type="ECO:0000256" key="1">
    <source>
        <dbReference type="ARBA" id="ARBA00022679"/>
    </source>
</evidence>
<dbReference type="Pfam" id="PF02302">
    <property type="entry name" value="PTS_IIB"/>
    <property type="match status" value="1"/>
</dbReference>
<accession>A0A7W7W204</accession>
<dbReference type="AlphaFoldDB" id="A0A7W7W204"/>
<keyword evidence="1" id="KW-0808">Transferase</keyword>
<dbReference type="RefSeq" id="WP_184575220.1">
    <property type="nucleotide sequence ID" value="NZ_JACHJT010000001.1"/>
</dbReference>